<organism evidence="1 2">
    <name type="scientific">Pseudomonas phage 201phi2-1</name>
    <name type="common">Pseudomonas chlororaphis phage 201phi2-1</name>
    <dbReference type="NCBI Taxonomy" id="198110"/>
    <lineage>
        <taxon>Viruses</taxon>
        <taxon>Duplodnaviria</taxon>
        <taxon>Heunggongvirae</taxon>
        <taxon>Uroviricota</taxon>
        <taxon>Caudoviricetes</taxon>
        <taxon>Chimalliviridae</taxon>
        <taxon>Serwervirus</taxon>
        <taxon>Serwervirus 201phi21</taxon>
    </lineage>
</organism>
<dbReference type="RefSeq" id="YP_001957013.1">
    <property type="nucleotide sequence ID" value="NC_010821.1"/>
</dbReference>
<dbReference type="KEGG" id="vg:6372697"/>
<accession>B3FJF2</accession>
<evidence type="ECO:0000313" key="2">
    <source>
        <dbReference type="Proteomes" id="UP000002421"/>
    </source>
</evidence>
<name>B3FJF2_BP201</name>
<sequence length="230" mass="25559">MKRIHWVIVGIIAVIILTCRIQGVHAAPMQYFGTPIFYGKYSTDKVECVFNQSAAYGFCGDIRDPEEGVVGLTNPNDPTKGVGAMVRLFTEVVCVKGECASNYGEPLGRIADTRTSYWYIPTGYYLGNKGENALAYRQGTGPMANEFPMSSIKVLGALQDPPRGVVRKYNDDLERYNVYCNESLECSYMGRVMMASQLAEYIPKVLTYSCGTVFCYHADKTIAGLNPRKF</sequence>
<protein>
    <submittedName>
        <fullName evidence="1">Uncharacterized protein</fullName>
    </submittedName>
</protein>
<dbReference type="Proteomes" id="UP000002421">
    <property type="component" value="Segment"/>
</dbReference>
<dbReference type="OrthoDB" id="28412at10239"/>
<gene>
    <name evidence="1" type="ORF">201phi2-1p292</name>
</gene>
<evidence type="ECO:0000313" key="1">
    <source>
        <dbReference type="EMBL" id="ABY63118.1"/>
    </source>
</evidence>
<dbReference type="EMBL" id="EU197055">
    <property type="protein sequence ID" value="ABY63118.1"/>
    <property type="molecule type" value="Genomic_DNA"/>
</dbReference>
<reference evidence="1 2" key="1">
    <citation type="journal article" date="2008" name="Virology">
        <title>Characterization of Pseudomonas chlororaphis myovirus 201varphi2-1 via genomic sequencing, mass spectrometry, and electron microscopy.</title>
        <authorList>
            <person name="Thomas J.A."/>
            <person name="Rolando M.R."/>
            <person name="Carroll C.A."/>
            <person name="Shen P.S."/>
            <person name="Belnap D.M."/>
            <person name="Weintraub S.T."/>
            <person name="Serwer P."/>
            <person name="Hardies S.C."/>
        </authorList>
    </citation>
    <scope>NUCLEOTIDE SEQUENCE</scope>
</reference>
<keyword evidence="2" id="KW-1185">Reference proteome</keyword>
<organismHost>
    <name type="scientific">Pseudomonas chlororaphis</name>
    <dbReference type="NCBI Taxonomy" id="587753"/>
</organismHost>
<proteinExistence type="predicted"/>